<evidence type="ECO:0000313" key="2">
    <source>
        <dbReference type="EMBL" id="OGD61839.1"/>
    </source>
</evidence>
<dbReference type="AlphaFoldDB" id="A0A1F5E339"/>
<comment type="caution">
    <text evidence="2">The sequence shown here is derived from an EMBL/GenBank/DDBJ whole genome shotgun (WGS) entry which is preliminary data.</text>
</comment>
<dbReference type="Pfam" id="PF12229">
    <property type="entry name" value="PG_binding_4"/>
    <property type="match status" value="2"/>
</dbReference>
<evidence type="ECO:0000313" key="3">
    <source>
        <dbReference type="Proteomes" id="UP000177006"/>
    </source>
</evidence>
<dbReference type="Pfam" id="PF04294">
    <property type="entry name" value="VanW"/>
    <property type="match status" value="1"/>
</dbReference>
<reference evidence="2 3" key="1">
    <citation type="journal article" date="2016" name="Nat. Commun.">
        <title>Thousands of microbial genomes shed light on interconnected biogeochemical processes in an aquifer system.</title>
        <authorList>
            <person name="Anantharaman K."/>
            <person name="Brown C.T."/>
            <person name="Hug L.A."/>
            <person name="Sharon I."/>
            <person name="Castelle C.J."/>
            <person name="Probst A.J."/>
            <person name="Thomas B.C."/>
            <person name="Singh A."/>
            <person name="Wilkins M.J."/>
            <person name="Karaoz U."/>
            <person name="Brodie E.L."/>
            <person name="Williams K.H."/>
            <person name="Hubbard S.S."/>
            <person name="Banfield J.F."/>
        </authorList>
    </citation>
    <scope>NUCLEOTIDE SEQUENCE [LARGE SCALE GENOMIC DNA]</scope>
</reference>
<dbReference type="PANTHER" id="PTHR35788">
    <property type="entry name" value="EXPORTED PROTEIN-RELATED"/>
    <property type="match status" value="1"/>
</dbReference>
<name>A0A1F5E339_9BACT</name>
<dbReference type="EMBL" id="MEZK01000031">
    <property type="protein sequence ID" value="OGD61839.1"/>
    <property type="molecule type" value="Genomic_DNA"/>
</dbReference>
<dbReference type="Gene3D" id="3.10.20.800">
    <property type="match status" value="1"/>
</dbReference>
<dbReference type="InterPro" id="IPR022029">
    <property type="entry name" value="YoaR-like_PG-bd"/>
</dbReference>
<dbReference type="STRING" id="1797457.A2160_00915"/>
<organism evidence="2 3">
    <name type="scientific">Candidatus Beckwithbacteria bacterium RBG_13_42_9</name>
    <dbReference type="NCBI Taxonomy" id="1797457"/>
    <lineage>
        <taxon>Bacteria</taxon>
        <taxon>Candidatus Beckwithiibacteriota</taxon>
    </lineage>
</organism>
<accession>A0A1F5E339</accession>
<gene>
    <name evidence="2" type="ORF">A2160_00915</name>
</gene>
<feature type="domain" description="YoaR-like putative peptidoglycan binding" evidence="1">
    <location>
        <begin position="274"/>
        <end position="337"/>
    </location>
</feature>
<evidence type="ECO:0000259" key="1">
    <source>
        <dbReference type="Pfam" id="PF12229"/>
    </source>
</evidence>
<dbReference type="SUPFAM" id="SSF143985">
    <property type="entry name" value="L,D-transpeptidase pre-catalytic domain-like"/>
    <property type="match status" value="1"/>
</dbReference>
<dbReference type="Proteomes" id="UP000177006">
    <property type="component" value="Unassembled WGS sequence"/>
</dbReference>
<sequence>MIHANKLILQLKKAFIPSAKKNKKTKAKPSWIVILLILLTLLPADLTLAYAFVFRDKIYPNVHILDQNLGGYTPAQAQEQLKPLLRRTPTTISLIHDQQNWQIDLKDLGLIYDLSAASQEAYQFGRDDSLPNNLLKRWQLVYQPQNLPMMVNFDQRIWEITTATIAAQINQPTTPPTITIVNNNQERHAQVKNGQPGKQLDSVALIKTLKQSLSELNHQSITLPVTPILPQISQAQAEVTRQRAELLLNKSILLEGAGQEWALNDEALINFLGFTNNLNEAKIASWTAQLATSLDHPAQNALFRFENGKVTEFKPATDGHRLDQKQTIKQIIQAIETIEKGSEPKATVELVVQTIKPEITTQQVNNLGIKELIGKGESFFAGSIAGRINNINLASQKISGTLIAPGETFSFNQAVGEIDQAHGFQQAYIIKEGRTVLGDGGGVCQVSTTLFRAVLNAGLPIEERRAHAYRVGYYEQNSPVGLDATVFSPTDDFKFKNDTSAHILIQTNFNPNQAKLTFELYGTSDGRKVTISVTRIWDQAPPPPDLYQDDPTLPNGTIKQVDWSAWGAKAAFDWKVVRNGETLQERTFYSVYRPWQAVFLRGVATP</sequence>
<dbReference type="PANTHER" id="PTHR35788:SF1">
    <property type="entry name" value="EXPORTED PROTEIN"/>
    <property type="match status" value="1"/>
</dbReference>
<protein>
    <recommendedName>
        <fullName evidence="1">YoaR-like putative peptidoglycan binding domain-containing protein</fullName>
    </recommendedName>
</protein>
<dbReference type="InterPro" id="IPR052913">
    <property type="entry name" value="Glycopeptide_resist_protein"/>
</dbReference>
<dbReference type="InterPro" id="IPR038054">
    <property type="entry name" value="LD_TPept-like_central_sf"/>
</dbReference>
<dbReference type="InterPro" id="IPR007391">
    <property type="entry name" value="Vancomycin_resist_VanW"/>
</dbReference>
<proteinExistence type="predicted"/>
<feature type="domain" description="YoaR-like putative peptidoglycan binding" evidence="1">
    <location>
        <begin position="101"/>
        <end position="217"/>
    </location>
</feature>